<evidence type="ECO:0000313" key="2">
    <source>
        <dbReference type="Proteomes" id="UP000238479"/>
    </source>
</evidence>
<name>A0A2P6SNK2_ROSCH</name>
<protein>
    <submittedName>
        <fullName evidence="1">Uncharacterized protein</fullName>
    </submittedName>
</protein>
<evidence type="ECO:0000313" key="1">
    <source>
        <dbReference type="EMBL" id="PRQ60233.1"/>
    </source>
</evidence>
<proteinExistence type="predicted"/>
<keyword evidence="2" id="KW-1185">Reference proteome</keyword>
<organism evidence="1 2">
    <name type="scientific">Rosa chinensis</name>
    <name type="common">China rose</name>
    <dbReference type="NCBI Taxonomy" id="74649"/>
    <lineage>
        <taxon>Eukaryota</taxon>
        <taxon>Viridiplantae</taxon>
        <taxon>Streptophyta</taxon>
        <taxon>Embryophyta</taxon>
        <taxon>Tracheophyta</taxon>
        <taxon>Spermatophyta</taxon>
        <taxon>Magnoliopsida</taxon>
        <taxon>eudicotyledons</taxon>
        <taxon>Gunneridae</taxon>
        <taxon>Pentapetalae</taxon>
        <taxon>rosids</taxon>
        <taxon>fabids</taxon>
        <taxon>Rosales</taxon>
        <taxon>Rosaceae</taxon>
        <taxon>Rosoideae</taxon>
        <taxon>Rosoideae incertae sedis</taxon>
        <taxon>Rosa</taxon>
    </lineage>
</organism>
<accession>A0A2P6SNK2</accession>
<sequence length="90" mass="10038">MEEKSGRVGLSVSKYLKPETEPKIYIRVGLCTELRISILKPNRIGLFCSVWVGSSVFRVRTPTLNIGGNVLSQNAVGSMFPSMFSHFNFL</sequence>
<dbReference type="EMBL" id="PDCK01000039">
    <property type="protein sequence ID" value="PRQ60233.1"/>
    <property type="molecule type" value="Genomic_DNA"/>
</dbReference>
<comment type="caution">
    <text evidence="1">The sequence shown here is derived from an EMBL/GenBank/DDBJ whole genome shotgun (WGS) entry which is preliminary data.</text>
</comment>
<reference evidence="1 2" key="1">
    <citation type="journal article" date="2018" name="Nat. Genet.">
        <title>The Rosa genome provides new insights in the design of modern roses.</title>
        <authorList>
            <person name="Bendahmane M."/>
        </authorList>
    </citation>
    <scope>NUCLEOTIDE SEQUENCE [LARGE SCALE GENOMIC DNA]</scope>
    <source>
        <strain evidence="2">cv. Old Blush</strain>
    </source>
</reference>
<dbReference type="AlphaFoldDB" id="A0A2P6SNK2"/>
<dbReference type="Proteomes" id="UP000238479">
    <property type="component" value="Chromosome 1"/>
</dbReference>
<dbReference type="Gramene" id="PRQ60233">
    <property type="protein sequence ID" value="PRQ60233"/>
    <property type="gene ID" value="RchiOBHm_Chr1g0378961"/>
</dbReference>
<gene>
    <name evidence="1" type="ORF">RchiOBHm_Chr1g0378961</name>
</gene>